<evidence type="ECO:0000313" key="3">
    <source>
        <dbReference type="Proteomes" id="UP001500051"/>
    </source>
</evidence>
<dbReference type="SUPFAM" id="SSF55729">
    <property type="entry name" value="Acyl-CoA N-acyltransferases (Nat)"/>
    <property type="match status" value="1"/>
</dbReference>
<dbReference type="PROSITE" id="PS51186">
    <property type="entry name" value="GNAT"/>
    <property type="match status" value="1"/>
</dbReference>
<protein>
    <recommendedName>
        <fullName evidence="1">N-acetyltransferase domain-containing protein</fullName>
    </recommendedName>
</protein>
<dbReference type="Proteomes" id="UP001500051">
    <property type="component" value="Unassembled WGS sequence"/>
</dbReference>
<organism evidence="2 3">
    <name type="scientific">Microlunatus aurantiacus</name>
    <dbReference type="NCBI Taxonomy" id="446786"/>
    <lineage>
        <taxon>Bacteria</taxon>
        <taxon>Bacillati</taxon>
        <taxon>Actinomycetota</taxon>
        <taxon>Actinomycetes</taxon>
        <taxon>Propionibacteriales</taxon>
        <taxon>Propionibacteriaceae</taxon>
        <taxon>Microlunatus</taxon>
    </lineage>
</organism>
<evidence type="ECO:0000313" key="2">
    <source>
        <dbReference type="EMBL" id="GAA3696752.1"/>
    </source>
</evidence>
<feature type="domain" description="N-acetyltransferase" evidence="1">
    <location>
        <begin position="1"/>
        <end position="156"/>
    </location>
</feature>
<dbReference type="InterPro" id="IPR016181">
    <property type="entry name" value="Acyl_CoA_acyltransferase"/>
</dbReference>
<gene>
    <name evidence="2" type="ORF">GCM10022204_10890</name>
</gene>
<accession>A0ABP7D0D7</accession>
<name>A0ABP7D0D7_9ACTN</name>
<dbReference type="RefSeq" id="WP_344811244.1">
    <property type="nucleotide sequence ID" value="NZ_BAAAYX010000002.1"/>
</dbReference>
<proteinExistence type="predicted"/>
<dbReference type="Pfam" id="PF13302">
    <property type="entry name" value="Acetyltransf_3"/>
    <property type="match status" value="1"/>
</dbReference>
<comment type="caution">
    <text evidence="2">The sequence shown here is derived from an EMBL/GenBank/DDBJ whole genome shotgun (WGS) entry which is preliminary data.</text>
</comment>
<dbReference type="InterPro" id="IPR000182">
    <property type="entry name" value="GNAT_dom"/>
</dbReference>
<dbReference type="Gene3D" id="3.40.630.30">
    <property type="match status" value="1"/>
</dbReference>
<reference evidence="3" key="1">
    <citation type="journal article" date="2019" name="Int. J. Syst. Evol. Microbiol.">
        <title>The Global Catalogue of Microorganisms (GCM) 10K type strain sequencing project: providing services to taxonomists for standard genome sequencing and annotation.</title>
        <authorList>
            <consortium name="The Broad Institute Genomics Platform"/>
            <consortium name="The Broad Institute Genome Sequencing Center for Infectious Disease"/>
            <person name="Wu L."/>
            <person name="Ma J."/>
        </authorList>
    </citation>
    <scope>NUCLEOTIDE SEQUENCE [LARGE SCALE GENOMIC DNA]</scope>
    <source>
        <strain evidence="3">JCM 16548</strain>
    </source>
</reference>
<keyword evidence="3" id="KW-1185">Reference proteome</keyword>
<evidence type="ECO:0000259" key="1">
    <source>
        <dbReference type="PROSITE" id="PS51186"/>
    </source>
</evidence>
<sequence length="162" mass="18405">MILRSATSADVEALLDVQEPGAVEGLGHIFSQDQYPFPREAIGSRWLAEIVDPKINVYLYTEHGGTIRGFAAVRDHELLHFGTALDTWGTGLASGFHDVLLDATARRTTRPTLMLRVFEENLRARRFYEKHGWQLTGRSSRTTFPPHPLLLEYNRRLTQSSR</sequence>
<dbReference type="EMBL" id="BAAAYX010000002">
    <property type="protein sequence ID" value="GAA3696752.1"/>
    <property type="molecule type" value="Genomic_DNA"/>
</dbReference>